<dbReference type="GO" id="GO:0008017">
    <property type="term" value="F:microtubule binding"/>
    <property type="evidence" value="ECO:0007669"/>
    <property type="project" value="InterPro"/>
</dbReference>
<dbReference type="GO" id="GO:0005737">
    <property type="term" value="C:cytoplasm"/>
    <property type="evidence" value="ECO:0007669"/>
    <property type="project" value="TreeGrafter"/>
</dbReference>
<dbReference type="Proteomes" id="UP000243217">
    <property type="component" value="Unassembled WGS sequence"/>
</dbReference>
<evidence type="ECO:0000313" key="4">
    <source>
        <dbReference type="EMBL" id="OQS03705.1"/>
    </source>
</evidence>
<dbReference type="Pfam" id="PF05622">
    <property type="entry name" value="HOOK"/>
    <property type="match status" value="1"/>
</dbReference>
<keyword evidence="1" id="KW-0175">Coiled coil</keyword>
<feature type="coiled-coil region" evidence="1">
    <location>
        <begin position="132"/>
        <end position="159"/>
    </location>
</feature>
<organism evidence="4 5">
    <name type="scientific">Thraustotheca clavata</name>
    <dbReference type="NCBI Taxonomy" id="74557"/>
    <lineage>
        <taxon>Eukaryota</taxon>
        <taxon>Sar</taxon>
        <taxon>Stramenopiles</taxon>
        <taxon>Oomycota</taxon>
        <taxon>Saprolegniomycetes</taxon>
        <taxon>Saprolegniales</taxon>
        <taxon>Achlyaceae</taxon>
        <taxon>Thraustotheca</taxon>
    </lineage>
</organism>
<evidence type="ECO:0000259" key="3">
    <source>
        <dbReference type="Pfam" id="PF05622"/>
    </source>
</evidence>
<feature type="region of interest" description="Disordered" evidence="2">
    <location>
        <begin position="99"/>
        <end position="121"/>
    </location>
</feature>
<dbReference type="GO" id="GO:0031122">
    <property type="term" value="P:cytoplasmic microtubule organization"/>
    <property type="evidence" value="ECO:0007669"/>
    <property type="project" value="InterPro"/>
</dbReference>
<feature type="coiled-coil region" evidence="1">
    <location>
        <begin position="364"/>
        <end position="391"/>
    </location>
</feature>
<dbReference type="Gene3D" id="1.10.418.10">
    <property type="entry name" value="Calponin-like domain"/>
    <property type="match status" value="1"/>
</dbReference>
<dbReference type="GO" id="GO:0005815">
    <property type="term" value="C:microtubule organizing center"/>
    <property type="evidence" value="ECO:0007669"/>
    <property type="project" value="TreeGrafter"/>
</dbReference>
<feature type="domain" description="Hook C-terminal" evidence="3">
    <location>
        <begin position="133"/>
        <end position="579"/>
    </location>
</feature>
<evidence type="ECO:0000256" key="2">
    <source>
        <dbReference type="SAM" id="MobiDB-lite"/>
    </source>
</evidence>
<dbReference type="PANTHER" id="PTHR18947">
    <property type="entry name" value="HOOK PROTEINS"/>
    <property type="match status" value="1"/>
</dbReference>
<dbReference type="OrthoDB" id="49395at2759"/>
<comment type="caution">
    <text evidence="4">The sequence shown here is derived from an EMBL/GenBank/DDBJ whole genome shotgun (WGS) entry which is preliminary data.</text>
</comment>
<dbReference type="InterPro" id="IPR036872">
    <property type="entry name" value="CH_dom_sf"/>
</dbReference>
<proteinExistence type="predicted"/>
<dbReference type="EMBL" id="JNBS01000796">
    <property type="protein sequence ID" value="OQS03705.1"/>
    <property type="molecule type" value="Genomic_DNA"/>
</dbReference>
<dbReference type="GO" id="GO:0030705">
    <property type="term" value="P:cytoskeleton-dependent intracellular transport"/>
    <property type="evidence" value="ECO:0007669"/>
    <property type="project" value="TreeGrafter"/>
</dbReference>
<accession>A0A1W0A0A7</accession>
<feature type="coiled-coil region" evidence="1">
    <location>
        <begin position="186"/>
        <end position="330"/>
    </location>
</feature>
<dbReference type="InterPro" id="IPR008636">
    <property type="entry name" value="Hook_C"/>
</dbReference>
<protein>
    <recommendedName>
        <fullName evidence="3">Hook C-terminal domain-containing protein</fullName>
    </recommendedName>
</protein>
<sequence>MHAKEYRLKSYLTCDYLHTLNSLKDLEHCSAQTEEELGRLLEVLCIAAFNGPQKGTFVQDIMDMDARVQERVYAVLTQASLEAESYAAEEVHSPKKTIDVDGVTMTPSPHTFNDDIPSSSRSNEMNRLIRANSILKGENQSLVQEIQALNATISALEANESHRHEEFAMLQLQMEVDKAKHERNFKEQHKILVQKLQNDLDAAEQKYQALNHVEKELAELKDEMDIVRSTADKAEKLQAQLDKYKLKIDEIPRLREANKRLETKNHELSEKVLHQTDQLQKFSNVHRKLEEAKDSLTTMAVQIRELEIAASKREEERIQLVAKVESAKQEITLQTNLKHDLQKLLDQVQTSQPLEFGAERLEIDSDMQEKLEALQLENGRLKRQLNTEAADHVEKLLDDIDSLTRVQKSFETKFITTRDALDAMTIQWNEEKENVAVLTQTNSDFQVQFTSLISEKEALIVALHESNEAAKKCEEDWTMKLAACNDANSKQVAQLSCIIEEKSFGIQNLQEAIQSLEKDVSARAAVIEELNSLNSALQSSVEKLNEQLDTSQRRLEDTTLQLTSTQNRAGDLHEKLIAEQSQNELLSTKMIVESGWKNLTQSMAN</sequence>
<gene>
    <name evidence="4" type="ORF">THRCLA_03981</name>
</gene>
<reference evidence="4 5" key="1">
    <citation type="journal article" date="2014" name="Genome Biol. Evol.">
        <title>The secreted proteins of Achlya hypogyna and Thraustotheca clavata identify the ancestral oomycete secretome and reveal gene acquisitions by horizontal gene transfer.</title>
        <authorList>
            <person name="Misner I."/>
            <person name="Blouin N."/>
            <person name="Leonard G."/>
            <person name="Richards T.A."/>
            <person name="Lane C.E."/>
        </authorList>
    </citation>
    <scope>NUCLEOTIDE SEQUENCE [LARGE SCALE GENOMIC DNA]</scope>
    <source>
        <strain evidence="4 5">ATCC 34112</strain>
    </source>
</reference>
<evidence type="ECO:0000256" key="1">
    <source>
        <dbReference type="SAM" id="Coils"/>
    </source>
</evidence>
<dbReference type="PANTHER" id="PTHR18947:SF28">
    <property type="entry name" value="GIRDIN, ISOFORM A"/>
    <property type="match status" value="1"/>
</dbReference>
<dbReference type="SUPFAM" id="SSF116907">
    <property type="entry name" value="Hook domain"/>
    <property type="match status" value="1"/>
</dbReference>
<feature type="compositionally biased region" description="Polar residues" evidence="2">
    <location>
        <begin position="105"/>
        <end position="121"/>
    </location>
</feature>
<dbReference type="AlphaFoldDB" id="A0A1W0A0A7"/>
<evidence type="ECO:0000313" key="5">
    <source>
        <dbReference type="Proteomes" id="UP000243217"/>
    </source>
</evidence>
<dbReference type="GO" id="GO:0051959">
    <property type="term" value="F:dynein light intermediate chain binding"/>
    <property type="evidence" value="ECO:0007669"/>
    <property type="project" value="TreeGrafter"/>
</dbReference>
<name>A0A1W0A0A7_9STRA</name>
<keyword evidence="5" id="KW-1185">Reference proteome</keyword>
<feature type="coiled-coil region" evidence="1">
    <location>
        <begin position="499"/>
        <end position="561"/>
    </location>
</feature>